<feature type="domain" description="Cadherin" evidence="2">
    <location>
        <begin position="540"/>
        <end position="645"/>
    </location>
</feature>
<dbReference type="OrthoDB" id="9770183at2"/>
<dbReference type="GO" id="GO:0005509">
    <property type="term" value="F:calcium ion binding"/>
    <property type="evidence" value="ECO:0007669"/>
    <property type="project" value="InterPro"/>
</dbReference>
<dbReference type="Pfam" id="PF00028">
    <property type="entry name" value="Cadherin"/>
    <property type="match status" value="1"/>
</dbReference>
<accession>A0A2Z3H7B0</accession>
<gene>
    <name evidence="3" type="ORF">C1280_29545</name>
</gene>
<dbReference type="PROSITE" id="PS50268">
    <property type="entry name" value="CADHERIN_2"/>
    <property type="match status" value="1"/>
</dbReference>
<evidence type="ECO:0000313" key="3">
    <source>
        <dbReference type="EMBL" id="AWM40721.1"/>
    </source>
</evidence>
<dbReference type="RefSeq" id="WP_010043759.1">
    <property type="nucleotide sequence ID" value="NZ_CP025958.1"/>
</dbReference>
<dbReference type="InterPro" id="IPR002126">
    <property type="entry name" value="Cadherin-like_dom"/>
</dbReference>
<sequence>MRNRVRLTTESLENRFTPATIQITALTSGFTATNNNYRILADAFTDPASPNFVSPGDTVILSGNFDWTEPNAAAAWALGNDGLADTGDEYAITINDGLDNVTVTAASLGSAVIQGPGDLPDFDLEGAFYFPGGAGTNTGWTFSNLTLLDFDLGIGMYGDPSGAGAGAYSGTTITNNRIRIATDLSTAAAPADVSQNIGINFSFGTGQTISNNLIEIPGDVAGSTANSSTVGIQSETFFPGTYEGLRITGNTIRVLNAAAVANPQRIVGIWENGHSHGSNITVSGNQFLNAAGVNPAANLQQAFVITSHSGPDGVVTYAGNTVTGANVGLAWLSPVEFPGYDFSSNGPVLVLGNTLTNVQTGILIQSKGVAQLGGGNVITGTATGTGVSIQAGSVATIFNGSFTGTGVGIDVNGGTALIQGADLNNNAIAGLRVQTVTIPQGEEIPPLVFVGLADAGGGGTALGTSTGGNNFANYLPTGAARAIINLNAAGAGANTSARNNTFASDSLAFIEQVVDHSVDVATRGTVDFSSPAAAGNVAPAVANQTFELPIGSPAGALVGQVVASDANSNPLAYSITDGNTGGAFAIDAATGRLTVAVPAALGTGTFNLTVQVSDGLTVSTATVTVTLFDSTGGANDPGPAATPVYLTAVGADAGANGHVKVYNQDGSLRFSFFAFDGFNGGVRVATGDVNGDQVEDIVVGAGAGAAGGHVKVFDGATGALISSFFSFSGFTGGVNVAVGDVDGDGRGDIVVGTGSGAAHVKAFSFANNTLLSSFIAFDGSTGGVTVAAGNYDGTGADEIVVGSATGPAHVKAFTRTGSTVLSFIAFSGFNGGVNVAAGDLNADGFAELVVGTGPGVNGQVKVFQRTTVATGGATIATIPGTGGARVALGRLNSDAVPDILVGPGPGSNALVRTFDGSNFTALSAIAAFDGFLGGVFVG</sequence>
<dbReference type="InterPro" id="IPR013517">
    <property type="entry name" value="FG-GAP"/>
</dbReference>
<dbReference type="InterPro" id="IPR028994">
    <property type="entry name" value="Integrin_alpha_N"/>
</dbReference>
<dbReference type="KEGG" id="gog:C1280_29545"/>
<keyword evidence="1" id="KW-0732">Signal</keyword>
<dbReference type="InterPro" id="IPR006626">
    <property type="entry name" value="PbH1"/>
</dbReference>
<proteinExistence type="predicted"/>
<dbReference type="AlphaFoldDB" id="A0A2Z3H7B0"/>
<dbReference type="EMBL" id="CP025958">
    <property type="protein sequence ID" value="AWM40721.1"/>
    <property type="molecule type" value="Genomic_DNA"/>
</dbReference>
<keyword evidence="4" id="KW-1185">Reference proteome</keyword>
<dbReference type="SUPFAM" id="SSF51126">
    <property type="entry name" value="Pectin lyase-like"/>
    <property type="match status" value="1"/>
</dbReference>
<evidence type="ECO:0000256" key="1">
    <source>
        <dbReference type="ARBA" id="ARBA00022729"/>
    </source>
</evidence>
<dbReference type="CDD" id="cd11304">
    <property type="entry name" value="Cadherin_repeat"/>
    <property type="match status" value="1"/>
</dbReference>
<dbReference type="Proteomes" id="UP000245802">
    <property type="component" value="Chromosome"/>
</dbReference>
<name>A0A2Z3H7B0_9BACT</name>
<dbReference type="Gene3D" id="2.130.10.130">
    <property type="entry name" value="Integrin alpha, N-terminal"/>
    <property type="match status" value="2"/>
</dbReference>
<dbReference type="GO" id="GO:0007156">
    <property type="term" value="P:homophilic cell adhesion via plasma membrane adhesion molecules"/>
    <property type="evidence" value="ECO:0007669"/>
    <property type="project" value="InterPro"/>
</dbReference>
<dbReference type="SMART" id="SM00710">
    <property type="entry name" value="PbH1"/>
    <property type="match status" value="5"/>
</dbReference>
<evidence type="ECO:0000259" key="2">
    <source>
        <dbReference type="PROSITE" id="PS50268"/>
    </source>
</evidence>
<dbReference type="Pfam" id="PF01839">
    <property type="entry name" value="FG-GAP"/>
    <property type="match status" value="1"/>
</dbReference>
<evidence type="ECO:0000313" key="4">
    <source>
        <dbReference type="Proteomes" id="UP000245802"/>
    </source>
</evidence>
<dbReference type="SUPFAM" id="SSF49313">
    <property type="entry name" value="Cadherin-like"/>
    <property type="match status" value="1"/>
</dbReference>
<dbReference type="Gene3D" id="2.60.40.60">
    <property type="entry name" value="Cadherins"/>
    <property type="match status" value="1"/>
</dbReference>
<dbReference type="SUPFAM" id="SSF69318">
    <property type="entry name" value="Integrin alpha N-terminal domain"/>
    <property type="match status" value="1"/>
</dbReference>
<dbReference type="InterPro" id="IPR011050">
    <property type="entry name" value="Pectin_lyase_fold/virulence"/>
</dbReference>
<dbReference type="InterPro" id="IPR015919">
    <property type="entry name" value="Cadherin-like_sf"/>
</dbReference>
<dbReference type="GO" id="GO:0016020">
    <property type="term" value="C:membrane"/>
    <property type="evidence" value="ECO:0007669"/>
    <property type="project" value="InterPro"/>
</dbReference>
<reference evidence="3 4" key="1">
    <citation type="submission" date="2018-01" db="EMBL/GenBank/DDBJ databases">
        <title>G. obscuriglobus.</title>
        <authorList>
            <person name="Franke J."/>
            <person name="Blomberg W."/>
            <person name="Selmecki A."/>
        </authorList>
    </citation>
    <scope>NUCLEOTIDE SEQUENCE [LARGE SCALE GENOMIC DNA]</scope>
    <source>
        <strain evidence="3 4">DSM 5831</strain>
    </source>
</reference>
<protein>
    <recommendedName>
        <fullName evidence="2">Cadherin domain-containing protein</fullName>
    </recommendedName>
</protein>
<dbReference type="SMART" id="SM00112">
    <property type="entry name" value="CA"/>
    <property type="match status" value="1"/>
</dbReference>
<organism evidence="3 4">
    <name type="scientific">Gemmata obscuriglobus</name>
    <dbReference type="NCBI Taxonomy" id="114"/>
    <lineage>
        <taxon>Bacteria</taxon>
        <taxon>Pseudomonadati</taxon>
        <taxon>Planctomycetota</taxon>
        <taxon>Planctomycetia</taxon>
        <taxon>Gemmatales</taxon>
        <taxon>Gemmataceae</taxon>
        <taxon>Gemmata</taxon>
    </lineage>
</organism>